<organism evidence="1 2">
    <name type="scientific">Leptolyngbya boryana NIES-2135</name>
    <dbReference type="NCBI Taxonomy" id="1973484"/>
    <lineage>
        <taxon>Bacteria</taxon>
        <taxon>Bacillati</taxon>
        <taxon>Cyanobacteriota</taxon>
        <taxon>Cyanophyceae</taxon>
        <taxon>Leptolyngbyales</taxon>
        <taxon>Leptolyngbyaceae</taxon>
        <taxon>Leptolyngbya group</taxon>
        <taxon>Leptolyngbya</taxon>
    </lineage>
</organism>
<dbReference type="AlphaFoldDB" id="A0A1Z4JDT1"/>
<name>A0A1Z4JDT1_LEPBY</name>
<proteinExistence type="predicted"/>
<sequence>MKTTFLKKVLGLFGFAVIGLMVAVTSGYAQDLPMVGFLFSGRSVGNTGQATVPLVGIRYTGECPGEQVASARSRFYSKTTRPAPELRAVIRNVTFGFPGETKPFTDREYFNGDVSEDFDIRFGDEHKGRFLAVRPGENQFEYEIKRGNQVLESGGFTASFEERTIEQNRSARNVWREKKYCRRYDKKKKRCIDEDVHGYYERTCGQ</sequence>
<protein>
    <submittedName>
        <fullName evidence="1">Uncharacterized protein</fullName>
    </submittedName>
</protein>
<evidence type="ECO:0000313" key="1">
    <source>
        <dbReference type="EMBL" id="BAY54838.1"/>
    </source>
</evidence>
<accession>A0A1Z4JDT1</accession>
<gene>
    <name evidence="1" type="ORF">NIES2135_16560</name>
</gene>
<dbReference type="Proteomes" id="UP000217895">
    <property type="component" value="Chromosome"/>
</dbReference>
<evidence type="ECO:0000313" key="2">
    <source>
        <dbReference type="Proteomes" id="UP000217895"/>
    </source>
</evidence>
<keyword evidence="2" id="KW-1185">Reference proteome</keyword>
<dbReference type="EMBL" id="AP018203">
    <property type="protein sequence ID" value="BAY54838.1"/>
    <property type="molecule type" value="Genomic_DNA"/>
</dbReference>
<reference evidence="1 2" key="1">
    <citation type="submission" date="2017-06" db="EMBL/GenBank/DDBJ databases">
        <title>Genome sequencing of cyanobaciteial culture collection at National Institute for Environmental Studies (NIES).</title>
        <authorList>
            <person name="Hirose Y."/>
            <person name="Shimura Y."/>
            <person name="Fujisawa T."/>
            <person name="Nakamura Y."/>
            <person name="Kawachi M."/>
        </authorList>
    </citation>
    <scope>NUCLEOTIDE SEQUENCE [LARGE SCALE GENOMIC DNA]</scope>
    <source>
        <strain evidence="1 2">NIES-2135</strain>
    </source>
</reference>